<reference evidence="3 4" key="1">
    <citation type="journal article" date="2014" name="Nat. Genet.">
        <title>Genome and transcriptome of the porcine whipworm Trichuris suis.</title>
        <authorList>
            <person name="Jex A.R."/>
            <person name="Nejsum P."/>
            <person name="Schwarz E.M."/>
            <person name="Hu L."/>
            <person name="Young N.D."/>
            <person name="Hall R.S."/>
            <person name="Korhonen P.K."/>
            <person name="Liao S."/>
            <person name="Thamsborg S."/>
            <person name="Xia J."/>
            <person name="Xu P."/>
            <person name="Wang S."/>
            <person name="Scheerlinck J.P."/>
            <person name="Hofmann A."/>
            <person name="Sternberg P.W."/>
            <person name="Wang J."/>
            <person name="Gasser R.B."/>
        </authorList>
    </citation>
    <scope>NUCLEOTIDE SEQUENCE [LARGE SCALE GENOMIC DNA]</scope>
    <source>
        <strain evidence="3">DCEP-RM93F</strain>
        <strain evidence="2">DCEP-RM93M</strain>
    </source>
</reference>
<accession>A0A085MRV6</accession>
<evidence type="ECO:0000256" key="1">
    <source>
        <dbReference type="SAM" id="MobiDB-lite"/>
    </source>
</evidence>
<dbReference type="Proteomes" id="UP000030758">
    <property type="component" value="Unassembled WGS sequence"/>
</dbReference>
<dbReference type="EMBL" id="KL367711">
    <property type="protein sequence ID" value="KFD59952.1"/>
    <property type="molecule type" value="Genomic_DNA"/>
</dbReference>
<evidence type="ECO:0000313" key="4">
    <source>
        <dbReference type="Proteomes" id="UP000030764"/>
    </source>
</evidence>
<dbReference type="AlphaFoldDB" id="A0A085MRV6"/>
<dbReference type="Proteomes" id="UP000030764">
    <property type="component" value="Unassembled WGS sequence"/>
</dbReference>
<protein>
    <submittedName>
        <fullName evidence="3">Uncharacterized protein</fullName>
    </submittedName>
</protein>
<name>A0A085MRV6_9BILA</name>
<keyword evidence="4" id="KW-1185">Reference proteome</keyword>
<gene>
    <name evidence="2" type="ORF">M513_07763</name>
    <name evidence="3" type="ORF">M514_07763</name>
</gene>
<feature type="region of interest" description="Disordered" evidence="1">
    <location>
        <begin position="46"/>
        <end position="69"/>
    </location>
</feature>
<evidence type="ECO:0000313" key="3">
    <source>
        <dbReference type="EMBL" id="KFD59952.1"/>
    </source>
</evidence>
<evidence type="ECO:0000313" key="2">
    <source>
        <dbReference type="EMBL" id="KFD51358.1"/>
    </source>
</evidence>
<sequence>MLRYRSAALCYRNVSALRCIKESQSGDWGTVISESTFCPVAPSEETLEQKYTTPGVPSTKDGHEQTPLD</sequence>
<proteinExistence type="predicted"/>
<organism evidence="3">
    <name type="scientific">Trichuris suis</name>
    <name type="common">pig whipworm</name>
    <dbReference type="NCBI Taxonomy" id="68888"/>
    <lineage>
        <taxon>Eukaryota</taxon>
        <taxon>Metazoa</taxon>
        <taxon>Ecdysozoa</taxon>
        <taxon>Nematoda</taxon>
        <taxon>Enoplea</taxon>
        <taxon>Dorylaimia</taxon>
        <taxon>Trichinellida</taxon>
        <taxon>Trichuridae</taxon>
        <taxon>Trichuris</taxon>
    </lineage>
</organism>
<dbReference type="EMBL" id="KL363240">
    <property type="protein sequence ID" value="KFD51358.1"/>
    <property type="molecule type" value="Genomic_DNA"/>
</dbReference>
<feature type="compositionally biased region" description="Basic and acidic residues" evidence="1">
    <location>
        <begin position="60"/>
        <end position="69"/>
    </location>
</feature>